<keyword evidence="1" id="KW-0732">Signal</keyword>
<gene>
    <name evidence="2" type="ORF">RDB_LOCUS180995</name>
</gene>
<reference evidence="2" key="1">
    <citation type="submission" date="2021-01" db="EMBL/GenBank/DDBJ databases">
        <authorList>
            <person name="Kaushik A."/>
        </authorList>
    </citation>
    <scope>NUCLEOTIDE SEQUENCE</scope>
    <source>
        <strain evidence="2">AG1-1C</strain>
    </source>
</reference>
<evidence type="ECO:0000313" key="2">
    <source>
        <dbReference type="EMBL" id="CAE6473879.1"/>
    </source>
</evidence>
<feature type="signal peptide" evidence="1">
    <location>
        <begin position="1"/>
        <end position="20"/>
    </location>
</feature>
<evidence type="ECO:0000256" key="1">
    <source>
        <dbReference type="SAM" id="SignalP"/>
    </source>
</evidence>
<dbReference type="Proteomes" id="UP000663846">
    <property type="component" value="Unassembled WGS sequence"/>
</dbReference>
<protein>
    <submittedName>
        <fullName evidence="2">Uncharacterized protein</fullName>
    </submittedName>
</protein>
<comment type="caution">
    <text evidence="2">The sequence shown here is derived from an EMBL/GenBank/DDBJ whole genome shotgun (WGS) entry which is preliminary data.</text>
</comment>
<dbReference type="EMBL" id="CAJMWS010001135">
    <property type="protein sequence ID" value="CAE6473879.1"/>
    <property type="molecule type" value="Genomic_DNA"/>
</dbReference>
<organism evidence="2 3">
    <name type="scientific">Rhizoctonia solani</name>
    <dbReference type="NCBI Taxonomy" id="456999"/>
    <lineage>
        <taxon>Eukaryota</taxon>
        <taxon>Fungi</taxon>
        <taxon>Dikarya</taxon>
        <taxon>Basidiomycota</taxon>
        <taxon>Agaricomycotina</taxon>
        <taxon>Agaricomycetes</taxon>
        <taxon>Cantharellales</taxon>
        <taxon>Ceratobasidiaceae</taxon>
        <taxon>Rhizoctonia</taxon>
    </lineage>
</organism>
<feature type="chain" id="PRO_5034141439" evidence="1">
    <location>
        <begin position="21"/>
        <end position="155"/>
    </location>
</feature>
<sequence length="155" mass="17293">MLRFSSIVLLFATTITATLALDEGTYRICQADRVALPLCLTSPESGDAIKMLPLDPANPIPQLWYVIALDSDTFTFEQRETSCMAAKTVSGLLACAAESTPFSLIRGEFNTYYVDTVETDYNFAQKRMTHLPDSEYVVFSPPAPIPANRFTFERF</sequence>
<name>A0A8H3C5S9_9AGAM</name>
<evidence type="ECO:0000313" key="3">
    <source>
        <dbReference type="Proteomes" id="UP000663846"/>
    </source>
</evidence>
<dbReference type="AlphaFoldDB" id="A0A8H3C5S9"/>
<accession>A0A8H3C5S9</accession>
<proteinExistence type="predicted"/>